<dbReference type="Proteomes" id="UP001055811">
    <property type="component" value="Linkage Group LG07"/>
</dbReference>
<keyword evidence="2" id="KW-1185">Reference proteome</keyword>
<reference evidence="1 2" key="2">
    <citation type="journal article" date="2022" name="Mol. Ecol. Resour.">
        <title>The genomes of chicory, endive, great burdock and yacon provide insights into Asteraceae paleo-polyploidization history and plant inulin production.</title>
        <authorList>
            <person name="Fan W."/>
            <person name="Wang S."/>
            <person name="Wang H."/>
            <person name="Wang A."/>
            <person name="Jiang F."/>
            <person name="Liu H."/>
            <person name="Zhao H."/>
            <person name="Xu D."/>
            <person name="Zhang Y."/>
        </authorList>
    </citation>
    <scope>NUCLEOTIDE SEQUENCE [LARGE SCALE GENOMIC DNA]</scope>
    <source>
        <strain evidence="2">cv. Punajuju</strain>
        <tissue evidence="1">Leaves</tissue>
    </source>
</reference>
<gene>
    <name evidence="1" type="ORF">L2E82_39981</name>
</gene>
<protein>
    <submittedName>
        <fullName evidence="1">Uncharacterized protein</fullName>
    </submittedName>
</protein>
<evidence type="ECO:0000313" key="1">
    <source>
        <dbReference type="EMBL" id="KAI3710207.1"/>
    </source>
</evidence>
<proteinExistence type="predicted"/>
<organism evidence="1 2">
    <name type="scientific">Cichorium intybus</name>
    <name type="common">Chicory</name>
    <dbReference type="NCBI Taxonomy" id="13427"/>
    <lineage>
        <taxon>Eukaryota</taxon>
        <taxon>Viridiplantae</taxon>
        <taxon>Streptophyta</taxon>
        <taxon>Embryophyta</taxon>
        <taxon>Tracheophyta</taxon>
        <taxon>Spermatophyta</taxon>
        <taxon>Magnoliopsida</taxon>
        <taxon>eudicotyledons</taxon>
        <taxon>Gunneridae</taxon>
        <taxon>Pentapetalae</taxon>
        <taxon>asterids</taxon>
        <taxon>campanulids</taxon>
        <taxon>Asterales</taxon>
        <taxon>Asteraceae</taxon>
        <taxon>Cichorioideae</taxon>
        <taxon>Cichorieae</taxon>
        <taxon>Cichoriinae</taxon>
        <taxon>Cichorium</taxon>
    </lineage>
</organism>
<reference evidence="2" key="1">
    <citation type="journal article" date="2022" name="Mol. Ecol. Resour.">
        <title>The genomes of chicory, endive, great burdock and yacon provide insights into Asteraceae palaeo-polyploidization history and plant inulin production.</title>
        <authorList>
            <person name="Fan W."/>
            <person name="Wang S."/>
            <person name="Wang H."/>
            <person name="Wang A."/>
            <person name="Jiang F."/>
            <person name="Liu H."/>
            <person name="Zhao H."/>
            <person name="Xu D."/>
            <person name="Zhang Y."/>
        </authorList>
    </citation>
    <scope>NUCLEOTIDE SEQUENCE [LARGE SCALE GENOMIC DNA]</scope>
    <source>
        <strain evidence="2">cv. Punajuju</strain>
    </source>
</reference>
<sequence length="194" mass="21487">MKAIDRLLPVSPSHHIDEQGLHKGRLVDAFQVDSYKDKSSWIEFSLGIDAGSSQQLSRGESNTKLGLLDIDHTKERKNLDSRLASRHVKYFARVTSITGALYPLPKEERRAGIKRELEKIQLPGNDCYLPTAPNKLDRGIQVNSGIPLQSAAKVPIMITFDVVDRDGDPRDIKHQGDDEGSIGILRCSEGSGNM</sequence>
<evidence type="ECO:0000313" key="2">
    <source>
        <dbReference type="Proteomes" id="UP001055811"/>
    </source>
</evidence>
<accession>A0ACB9AJ75</accession>
<comment type="caution">
    <text evidence="1">The sequence shown here is derived from an EMBL/GenBank/DDBJ whole genome shotgun (WGS) entry which is preliminary data.</text>
</comment>
<dbReference type="EMBL" id="CM042015">
    <property type="protein sequence ID" value="KAI3710207.1"/>
    <property type="molecule type" value="Genomic_DNA"/>
</dbReference>
<name>A0ACB9AJ75_CICIN</name>